<evidence type="ECO:0000256" key="2">
    <source>
        <dbReference type="SAM" id="MobiDB-lite"/>
    </source>
</evidence>
<dbReference type="CDD" id="cd00067">
    <property type="entry name" value="GAL4"/>
    <property type="match status" value="1"/>
</dbReference>
<gene>
    <name evidence="4" type="ORF">FMAN_13516</name>
</gene>
<dbReference type="PROSITE" id="PS00463">
    <property type="entry name" value="ZN2_CY6_FUNGAL_1"/>
    <property type="match status" value="1"/>
</dbReference>
<dbReference type="AlphaFoldDB" id="A0A1L7T9N9"/>
<dbReference type="SMART" id="SM00066">
    <property type="entry name" value="GAL4"/>
    <property type="match status" value="1"/>
</dbReference>
<dbReference type="GeneID" id="65092765"/>
<dbReference type="EMBL" id="FCQH01000007">
    <property type="protein sequence ID" value="CVK95448.1"/>
    <property type="molecule type" value="Genomic_DNA"/>
</dbReference>
<keyword evidence="1" id="KW-0539">Nucleus</keyword>
<reference evidence="5" key="1">
    <citation type="journal article" date="2016" name="Genome Biol. Evol.">
        <title>Comparative 'omics' of the Fusarium fujikuroi species complex highlights differences in genetic potential and metabolite synthesis.</title>
        <authorList>
            <person name="Niehaus E.-M."/>
            <person name="Muensterkoetter M."/>
            <person name="Proctor R.H."/>
            <person name="Brown D.W."/>
            <person name="Sharon A."/>
            <person name="Idan Y."/>
            <person name="Oren-Young L."/>
            <person name="Sieber C.M."/>
            <person name="Novak O."/>
            <person name="Pencik A."/>
            <person name="Tarkowska D."/>
            <person name="Hromadova K."/>
            <person name="Freeman S."/>
            <person name="Maymon M."/>
            <person name="Elazar M."/>
            <person name="Youssef S.A."/>
            <person name="El-Shabrawy E.S.M."/>
            <person name="Shalaby A.B.A."/>
            <person name="Houterman P."/>
            <person name="Brock N.L."/>
            <person name="Burkhardt I."/>
            <person name="Tsavkelova E.A."/>
            <person name="Dickschat J.S."/>
            <person name="Galuszka P."/>
            <person name="Gueldener U."/>
            <person name="Tudzynski B."/>
        </authorList>
    </citation>
    <scope>NUCLEOTIDE SEQUENCE [LARGE SCALE GENOMIC DNA]</scope>
    <source>
        <strain evidence="5">MRC7560</strain>
    </source>
</reference>
<protein>
    <recommendedName>
        <fullName evidence="3">Zn(2)-C6 fungal-type domain-containing protein</fullName>
    </recommendedName>
</protein>
<sequence length="473" mass="52194">MRTSLRRSCNACAKAKHSCDLGTPKCSRCLKRKVTCIYANVPLSSSSTTSSSTPEQPARSGSIEKSEVKAYSLKSRNLDSASQDSMELFAPAGNSFDPFDSYPATRLPRVHVQRLIQHFLSNISFQYYPLDLNMSSNPFIVSWWPLALADPALFHVSIQTASLDEERRAQKGFPISELLMVDSVSLIRKKIGSSLLAIQDETLNSVVTLAAIEHGKGNIEASRAHIDGAKRIVGIRGGLDQVKQVSPLTARMIAWVSLLVTGCPQYAIQDDLGIGDGVGPTLQWLLASSFLEAQDPVVDALLLDREVADILTRLRGIFHQPNALSLLGTELHDLTCFVVHKLLLIPPLQNSPQSECLRCAITLYMLIIHGTTYYTHTELANSIIQRLKSQLQPLAGKTGSVFFGSLQIWVLSVTIVSATDPTDIQWLIYAAKIAANAMGLQCWDDVVVHLQNILWLETERAEVFRQQWEAILT</sequence>
<evidence type="ECO:0000313" key="5">
    <source>
        <dbReference type="Proteomes" id="UP000184255"/>
    </source>
</evidence>
<dbReference type="Proteomes" id="UP000184255">
    <property type="component" value="Unassembled WGS sequence"/>
</dbReference>
<evidence type="ECO:0000259" key="3">
    <source>
        <dbReference type="PROSITE" id="PS50048"/>
    </source>
</evidence>
<organism evidence="4 5">
    <name type="scientific">Fusarium mangiferae</name>
    <name type="common">Mango malformation disease fungus</name>
    <dbReference type="NCBI Taxonomy" id="192010"/>
    <lineage>
        <taxon>Eukaryota</taxon>
        <taxon>Fungi</taxon>
        <taxon>Dikarya</taxon>
        <taxon>Ascomycota</taxon>
        <taxon>Pezizomycotina</taxon>
        <taxon>Sordariomycetes</taxon>
        <taxon>Hypocreomycetidae</taxon>
        <taxon>Hypocreales</taxon>
        <taxon>Nectriaceae</taxon>
        <taxon>Fusarium</taxon>
        <taxon>Fusarium fujikuroi species complex</taxon>
    </lineage>
</organism>
<proteinExistence type="predicted"/>
<dbReference type="SUPFAM" id="SSF57701">
    <property type="entry name" value="Zn2/Cys6 DNA-binding domain"/>
    <property type="match status" value="1"/>
</dbReference>
<feature type="region of interest" description="Disordered" evidence="2">
    <location>
        <begin position="44"/>
        <end position="65"/>
    </location>
</feature>
<accession>A0A1L7T9N9</accession>
<dbReference type="Pfam" id="PF11951">
    <property type="entry name" value="Fungal_trans_2"/>
    <property type="match status" value="1"/>
</dbReference>
<keyword evidence="5" id="KW-1185">Reference proteome</keyword>
<dbReference type="Gene3D" id="4.10.240.10">
    <property type="entry name" value="Zn(2)-C6 fungal-type DNA-binding domain"/>
    <property type="match status" value="1"/>
</dbReference>
<dbReference type="InterPro" id="IPR036864">
    <property type="entry name" value="Zn2-C6_fun-type_DNA-bd_sf"/>
</dbReference>
<dbReference type="GO" id="GO:0008270">
    <property type="term" value="F:zinc ion binding"/>
    <property type="evidence" value="ECO:0007669"/>
    <property type="project" value="InterPro"/>
</dbReference>
<dbReference type="VEuPathDB" id="FungiDB:FMAN_13516"/>
<evidence type="ECO:0000256" key="1">
    <source>
        <dbReference type="ARBA" id="ARBA00023242"/>
    </source>
</evidence>
<name>A0A1L7T9N9_FUSMA</name>
<dbReference type="Pfam" id="PF00172">
    <property type="entry name" value="Zn_clus"/>
    <property type="match status" value="1"/>
</dbReference>
<dbReference type="InterPro" id="IPR021858">
    <property type="entry name" value="Fun_TF"/>
</dbReference>
<feature type="domain" description="Zn(2)-C6 fungal-type" evidence="3">
    <location>
        <begin position="8"/>
        <end position="38"/>
    </location>
</feature>
<dbReference type="PANTHER" id="PTHR37540:SF5">
    <property type="entry name" value="TRANSCRIPTION FACTOR DOMAIN-CONTAINING PROTEIN"/>
    <property type="match status" value="1"/>
</dbReference>
<dbReference type="PROSITE" id="PS50048">
    <property type="entry name" value="ZN2_CY6_FUNGAL_2"/>
    <property type="match status" value="1"/>
</dbReference>
<dbReference type="GO" id="GO:0000981">
    <property type="term" value="F:DNA-binding transcription factor activity, RNA polymerase II-specific"/>
    <property type="evidence" value="ECO:0007669"/>
    <property type="project" value="InterPro"/>
</dbReference>
<evidence type="ECO:0000313" key="4">
    <source>
        <dbReference type="EMBL" id="CVK95448.1"/>
    </source>
</evidence>
<comment type="caution">
    <text evidence="4">The sequence shown here is derived from an EMBL/GenBank/DDBJ whole genome shotgun (WGS) entry which is preliminary data.</text>
</comment>
<dbReference type="RefSeq" id="XP_041683402.1">
    <property type="nucleotide sequence ID" value="XM_041832994.1"/>
</dbReference>
<feature type="compositionally biased region" description="Low complexity" evidence="2">
    <location>
        <begin position="44"/>
        <end position="53"/>
    </location>
</feature>
<dbReference type="PANTHER" id="PTHR37540">
    <property type="entry name" value="TRANSCRIPTION FACTOR (ACR-2), PUTATIVE-RELATED-RELATED"/>
    <property type="match status" value="1"/>
</dbReference>
<dbReference type="InterPro" id="IPR001138">
    <property type="entry name" value="Zn2Cys6_DnaBD"/>
</dbReference>